<dbReference type="EMBL" id="QTSX02003698">
    <property type="protein sequence ID" value="KAJ9068723.1"/>
    <property type="molecule type" value="Genomic_DNA"/>
</dbReference>
<keyword evidence="2" id="KW-1185">Reference proteome</keyword>
<gene>
    <name evidence="1" type="ORF">DSO57_1025872</name>
</gene>
<protein>
    <submittedName>
        <fullName evidence="1">Uncharacterized protein</fullName>
    </submittedName>
</protein>
<accession>A0ACC2T244</accession>
<organism evidence="1 2">
    <name type="scientific">Entomophthora muscae</name>
    <dbReference type="NCBI Taxonomy" id="34485"/>
    <lineage>
        <taxon>Eukaryota</taxon>
        <taxon>Fungi</taxon>
        <taxon>Fungi incertae sedis</taxon>
        <taxon>Zoopagomycota</taxon>
        <taxon>Entomophthoromycotina</taxon>
        <taxon>Entomophthoromycetes</taxon>
        <taxon>Entomophthorales</taxon>
        <taxon>Entomophthoraceae</taxon>
        <taxon>Entomophthora</taxon>
    </lineage>
</organism>
<name>A0ACC2T244_9FUNG</name>
<reference evidence="1" key="1">
    <citation type="submission" date="2022-04" db="EMBL/GenBank/DDBJ databases">
        <title>Genome of the entomopathogenic fungus Entomophthora muscae.</title>
        <authorList>
            <person name="Elya C."/>
            <person name="Lovett B.R."/>
            <person name="Lee E."/>
            <person name="Macias A.M."/>
            <person name="Hajek A.E."/>
            <person name="De Bivort B.L."/>
            <person name="Kasson M.T."/>
            <person name="De Fine Licht H.H."/>
            <person name="Stajich J.E."/>
        </authorList>
    </citation>
    <scope>NUCLEOTIDE SEQUENCE</scope>
    <source>
        <strain evidence="1">Berkeley</strain>
    </source>
</reference>
<sequence length="107" mass="12190">MLIFLPCGGLTITYSHPKPTINYSPRFGKLAEPTISNQADPTERSNFRHPSILKATIQSATDNLIWHQEVYDRRHQISLPDPLSHFLTLQPLLASLRLHDPTHPMLL</sequence>
<evidence type="ECO:0000313" key="2">
    <source>
        <dbReference type="Proteomes" id="UP001165960"/>
    </source>
</evidence>
<proteinExistence type="predicted"/>
<dbReference type="Proteomes" id="UP001165960">
    <property type="component" value="Unassembled WGS sequence"/>
</dbReference>
<comment type="caution">
    <text evidence="1">The sequence shown here is derived from an EMBL/GenBank/DDBJ whole genome shotgun (WGS) entry which is preliminary data.</text>
</comment>
<evidence type="ECO:0000313" key="1">
    <source>
        <dbReference type="EMBL" id="KAJ9068723.1"/>
    </source>
</evidence>